<proteinExistence type="inferred from homology"/>
<dbReference type="Pfam" id="PF00083">
    <property type="entry name" value="Sugar_tr"/>
    <property type="match status" value="1"/>
</dbReference>
<dbReference type="InterPro" id="IPR005829">
    <property type="entry name" value="Sugar_transporter_CS"/>
</dbReference>
<dbReference type="GO" id="GO:0005886">
    <property type="term" value="C:plasma membrane"/>
    <property type="evidence" value="ECO:0007669"/>
    <property type="project" value="TreeGrafter"/>
</dbReference>
<dbReference type="InterPro" id="IPR020846">
    <property type="entry name" value="MFS_dom"/>
</dbReference>
<dbReference type="InterPro" id="IPR036259">
    <property type="entry name" value="MFS_trans_sf"/>
</dbReference>
<dbReference type="PROSITE" id="PS00216">
    <property type="entry name" value="SUGAR_TRANSPORT_1"/>
    <property type="match status" value="1"/>
</dbReference>
<dbReference type="RefSeq" id="XP_037145409.1">
    <property type="nucleotide sequence ID" value="XM_037289514.1"/>
</dbReference>
<gene>
    <name evidence="11" type="ORF">HG535_0F01940</name>
</gene>
<feature type="transmembrane region" description="Helical" evidence="9">
    <location>
        <begin position="101"/>
        <end position="120"/>
    </location>
</feature>
<evidence type="ECO:0000256" key="9">
    <source>
        <dbReference type="SAM" id="Phobius"/>
    </source>
</evidence>
<dbReference type="CDD" id="cd17356">
    <property type="entry name" value="MFS_HXT"/>
    <property type="match status" value="1"/>
</dbReference>
<dbReference type="PANTHER" id="PTHR48022:SF50">
    <property type="entry name" value="HEXOSE TRANSPORTER HXT14"/>
    <property type="match status" value="1"/>
</dbReference>
<evidence type="ECO:0000313" key="12">
    <source>
        <dbReference type="Proteomes" id="UP000509704"/>
    </source>
</evidence>
<feature type="transmembrane region" description="Helical" evidence="9">
    <location>
        <begin position="47"/>
        <end position="67"/>
    </location>
</feature>
<name>A0A7H9B5E5_ZYGMR</name>
<dbReference type="AlphaFoldDB" id="A0A7H9B5E5"/>
<evidence type="ECO:0000313" key="11">
    <source>
        <dbReference type="EMBL" id="QLG73683.1"/>
    </source>
</evidence>
<keyword evidence="5 9" id="KW-1133">Transmembrane helix</keyword>
<keyword evidence="6 9" id="KW-0472">Membrane</keyword>
<dbReference type="InterPro" id="IPR003663">
    <property type="entry name" value="Sugar/inositol_transpt"/>
</dbReference>
<dbReference type="SUPFAM" id="SSF103473">
    <property type="entry name" value="MFS general substrate transporter"/>
    <property type="match status" value="1"/>
</dbReference>
<comment type="subcellular location">
    <subcellularLocation>
        <location evidence="1">Membrane</location>
        <topology evidence="1">Multi-pass membrane protein</topology>
    </subcellularLocation>
</comment>
<feature type="transmembrane region" description="Helical" evidence="9">
    <location>
        <begin position="132"/>
        <end position="150"/>
    </location>
</feature>
<dbReference type="OrthoDB" id="2241241at2759"/>
<evidence type="ECO:0000256" key="5">
    <source>
        <dbReference type="ARBA" id="ARBA00022989"/>
    </source>
</evidence>
<keyword evidence="4 9" id="KW-0812">Transmembrane</keyword>
<reference evidence="11 12" key="1">
    <citation type="submission" date="2020-07" db="EMBL/GenBank/DDBJ databases">
        <title>The yeast mating-type switching endonuclease HO is a domesticated member of an unorthodox homing genetic element family.</title>
        <authorList>
            <person name="Coughlan A.Y."/>
            <person name="Lombardi L."/>
            <person name="Braun-Galleani S."/>
            <person name="Martos A.R."/>
            <person name="Galeote V."/>
            <person name="Bigey F."/>
            <person name="Dequin S."/>
            <person name="Byrne K.P."/>
            <person name="Wolfe K.H."/>
        </authorList>
    </citation>
    <scope>NUCLEOTIDE SEQUENCE [LARGE SCALE GENOMIC DNA]</scope>
    <source>
        <strain evidence="11 12">NRRL Y-6702</strain>
    </source>
</reference>
<dbReference type="InterPro" id="IPR005828">
    <property type="entry name" value="MFS_sugar_transport-like"/>
</dbReference>
<comment type="similarity">
    <text evidence="2 7">Belongs to the major facilitator superfamily. Sugar transporter (TC 2.A.1.1) family.</text>
</comment>
<dbReference type="PROSITE" id="PS50850">
    <property type="entry name" value="MFS"/>
    <property type="match status" value="1"/>
</dbReference>
<feature type="transmembrane region" description="Helical" evidence="9">
    <location>
        <begin position="192"/>
        <end position="213"/>
    </location>
</feature>
<evidence type="ECO:0000256" key="7">
    <source>
        <dbReference type="RuleBase" id="RU003346"/>
    </source>
</evidence>
<dbReference type="NCBIfam" id="TIGR00879">
    <property type="entry name" value="SP"/>
    <property type="match status" value="1"/>
</dbReference>
<dbReference type="GeneID" id="59237442"/>
<dbReference type="Gene3D" id="1.20.1250.20">
    <property type="entry name" value="MFS general substrate transporter like domains"/>
    <property type="match status" value="1"/>
</dbReference>
<feature type="transmembrane region" description="Helical" evidence="9">
    <location>
        <begin position="233"/>
        <end position="258"/>
    </location>
</feature>
<feature type="region of interest" description="Disordered" evidence="8">
    <location>
        <begin position="1"/>
        <end position="30"/>
    </location>
</feature>
<feature type="transmembrane region" description="Helical" evidence="9">
    <location>
        <begin position="354"/>
        <end position="375"/>
    </location>
</feature>
<protein>
    <recommendedName>
        <fullName evidence="10">Major facilitator superfamily (MFS) profile domain-containing protein</fullName>
    </recommendedName>
</protein>
<dbReference type="PANTHER" id="PTHR48022">
    <property type="entry name" value="PLASTIDIC GLUCOSE TRANSPORTER 4"/>
    <property type="match status" value="1"/>
</dbReference>
<keyword evidence="3 7" id="KW-0813">Transport</keyword>
<dbReference type="KEGG" id="zmk:HG535_0F01940"/>
<evidence type="ECO:0000256" key="4">
    <source>
        <dbReference type="ARBA" id="ARBA00022692"/>
    </source>
</evidence>
<feature type="transmembrane region" description="Helical" evidence="9">
    <location>
        <begin position="412"/>
        <end position="438"/>
    </location>
</feature>
<keyword evidence="12" id="KW-1185">Reference proteome</keyword>
<feature type="transmembrane region" description="Helical" evidence="9">
    <location>
        <begin position="450"/>
        <end position="472"/>
    </location>
</feature>
<accession>A0A7H9B5E5</accession>
<evidence type="ECO:0000256" key="6">
    <source>
        <dbReference type="ARBA" id="ARBA00023136"/>
    </source>
</evidence>
<sequence>MSSIYNKKNPEEDAKEGLSKELSGDTVDLPKDLSPHSDMLTLEKSPCLLKPIFLCVCISFGGFMFGWDVGTIGGITNMQSFQAYFGTITDPVTGLKRFPDLIIGLLISIFNIGCAIGGLTLAKLGDFKGRKLGIIAAIAVYWVGLQLQVINHQKWLQFFFGRVVTGLAVGSTAVLIPMFISESAPTKIRGSMVVLYQLMVTLGILAGNIINYICLKSFSSQPNDNRQWQVPLLLGFAWSVIILVGLSFTPESAQYLMLKRNDVQKAKRSFSLMNGIDEEDEKTYEFIEESMREKQDMLKMGKQQGIFEFITGKPKLGLRLLIGVLVMTFQQLSGINYFFYYGTTIFERAHLDPYLTPIVLSGVNFGATFVGIYLVEALGRKSCLLLGSVGMFCCMMIYASVGSFALESVSSAGIMTATTCVYIFFFATTLGPVTFVLVSELFPMKTRATSMAICSSFNWLFNFAISLLTPTITSKIGFLYGYFFAGCLFLSALCVWILVPETRNKTEADINRIYECTNSE</sequence>
<evidence type="ECO:0000256" key="1">
    <source>
        <dbReference type="ARBA" id="ARBA00004141"/>
    </source>
</evidence>
<dbReference type="Proteomes" id="UP000509704">
    <property type="component" value="Chromosome 6"/>
</dbReference>
<feature type="transmembrane region" description="Helical" evidence="9">
    <location>
        <begin position="382"/>
        <end position="406"/>
    </location>
</feature>
<dbReference type="InterPro" id="IPR050360">
    <property type="entry name" value="MFS_Sugar_Transporters"/>
</dbReference>
<evidence type="ECO:0000256" key="2">
    <source>
        <dbReference type="ARBA" id="ARBA00010992"/>
    </source>
</evidence>
<feature type="compositionally biased region" description="Basic and acidic residues" evidence="8">
    <location>
        <begin position="8"/>
        <end position="30"/>
    </location>
</feature>
<feature type="transmembrane region" description="Helical" evidence="9">
    <location>
        <begin position="156"/>
        <end position="180"/>
    </location>
</feature>
<dbReference type="PROSITE" id="PS00217">
    <property type="entry name" value="SUGAR_TRANSPORT_2"/>
    <property type="match status" value="1"/>
</dbReference>
<dbReference type="EMBL" id="CP058609">
    <property type="protein sequence ID" value="QLG73683.1"/>
    <property type="molecule type" value="Genomic_DNA"/>
</dbReference>
<organism evidence="11 12">
    <name type="scientific">Zygotorulaspora mrakii</name>
    <name type="common">Zygosaccharomyces mrakii</name>
    <dbReference type="NCBI Taxonomy" id="42260"/>
    <lineage>
        <taxon>Eukaryota</taxon>
        <taxon>Fungi</taxon>
        <taxon>Dikarya</taxon>
        <taxon>Ascomycota</taxon>
        <taxon>Saccharomycotina</taxon>
        <taxon>Saccharomycetes</taxon>
        <taxon>Saccharomycetales</taxon>
        <taxon>Saccharomycetaceae</taxon>
        <taxon>Zygotorulaspora</taxon>
    </lineage>
</organism>
<evidence type="ECO:0000256" key="3">
    <source>
        <dbReference type="ARBA" id="ARBA00022448"/>
    </source>
</evidence>
<feature type="domain" description="Major facilitator superfamily (MFS) profile" evidence="10">
    <location>
        <begin position="54"/>
        <end position="503"/>
    </location>
</feature>
<dbReference type="PRINTS" id="PR00171">
    <property type="entry name" value="SUGRTRNSPORT"/>
</dbReference>
<evidence type="ECO:0000259" key="10">
    <source>
        <dbReference type="PROSITE" id="PS50850"/>
    </source>
</evidence>
<feature type="transmembrane region" description="Helical" evidence="9">
    <location>
        <begin position="478"/>
        <end position="499"/>
    </location>
</feature>
<feature type="transmembrane region" description="Helical" evidence="9">
    <location>
        <begin position="320"/>
        <end position="342"/>
    </location>
</feature>
<dbReference type="GO" id="GO:0005351">
    <property type="term" value="F:carbohydrate:proton symporter activity"/>
    <property type="evidence" value="ECO:0007669"/>
    <property type="project" value="TreeGrafter"/>
</dbReference>
<evidence type="ECO:0000256" key="8">
    <source>
        <dbReference type="SAM" id="MobiDB-lite"/>
    </source>
</evidence>